<feature type="signal peptide" evidence="1">
    <location>
        <begin position="1"/>
        <end position="20"/>
    </location>
</feature>
<accession>T1K108</accession>
<sequence>MKVSSLSITLLSVFSVVTTSTDVKEPNRYLNEFVQLVGDHVEQLERNIPGWSVNGTIEQNVVQFVEKAFTFGPFSGLDPYGNLRTSIVNNVVSLLKSELPGFDETKSVGQNVANLTNDLFAKLPFPYFLKNRVKEMLIESVNNGLSDIKDSGLGASKRVDSDLQNIVNNYLDRLGVIDNKIYLAVKDESLVDIVKKILEAYKGHGFDPKKTLRDNISDMMNVMMNETLQIFAHQLESCDVMDKLAVQRFDKINQIKMKDLEKIVVEVREKRDFEPVVRGLTKIIEETLSPILCWHQDQWYHPLLLE</sequence>
<dbReference type="EMBL" id="CAEY01001146">
    <property type="status" value="NOT_ANNOTATED_CDS"/>
    <property type="molecule type" value="Genomic_DNA"/>
</dbReference>
<reference evidence="2" key="2">
    <citation type="submission" date="2015-06" db="UniProtKB">
        <authorList>
            <consortium name="EnsemblMetazoa"/>
        </authorList>
    </citation>
    <scope>IDENTIFICATION</scope>
</reference>
<protein>
    <recommendedName>
        <fullName evidence="4">Fatty-acid and retinol-binding protein 1</fullName>
    </recommendedName>
</protein>
<dbReference type="Proteomes" id="UP000015104">
    <property type="component" value="Unassembled WGS sequence"/>
</dbReference>
<keyword evidence="3" id="KW-1185">Reference proteome</keyword>
<evidence type="ECO:0000313" key="2">
    <source>
        <dbReference type="EnsemblMetazoa" id="tetur03g09770.1"/>
    </source>
</evidence>
<dbReference type="AlphaFoldDB" id="T1K108"/>
<proteinExistence type="predicted"/>
<dbReference type="EnsemblMetazoa" id="tetur03g09770.1">
    <property type="protein sequence ID" value="tetur03g09770.1"/>
    <property type="gene ID" value="tetur03g09770"/>
</dbReference>
<organism evidence="2 3">
    <name type="scientific">Tetranychus urticae</name>
    <name type="common">Two-spotted spider mite</name>
    <dbReference type="NCBI Taxonomy" id="32264"/>
    <lineage>
        <taxon>Eukaryota</taxon>
        <taxon>Metazoa</taxon>
        <taxon>Ecdysozoa</taxon>
        <taxon>Arthropoda</taxon>
        <taxon>Chelicerata</taxon>
        <taxon>Arachnida</taxon>
        <taxon>Acari</taxon>
        <taxon>Acariformes</taxon>
        <taxon>Trombidiformes</taxon>
        <taxon>Prostigmata</taxon>
        <taxon>Eleutherengona</taxon>
        <taxon>Raphignathae</taxon>
        <taxon>Tetranychoidea</taxon>
        <taxon>Tetranychidae</taxon>
        <taxon>Tetranychus</taxon>
    </lineage>
</organism>
<reference evidence="3" key="1">
    <citation type="submission" date="2011-08" db="EMBL/GenBank/DDBJ databases">
        <authorList>
            <person name="Rombauts S."/>
        </authorList>
    </citation>
    <scope>NUCLEOTIDE SEQUENCE</scope>
    <source>
        <strain evidence="3">London</strain>
    </source>
</reference>
<dbReference type="HOGENOM" id="CLU_910071_0_0_1"/>
<evidence type="ECO:0000313" key="3">
    <source>
        <dbReference type="Proteomes" id="UP000015104"/>
    </source>
</evidence>
<name>T1K108_TETUR</name>
<keyword evidence="1" id="KW-0732">Signal</keyword>
<feature type="chain" id="PRO_5005712288" description="Fatty-acid and retinol-binding protein 1" evidence="1">
    <location>
        <begin position="21"/>
        <end position="306"/>
    </location>
</feature>
<evidence type="ECO:0008006" key="4">
    <source>
        <dbReference type="Google" id="ProtNLM"/>
    </source>
</evidence>
<evidence type="ECO:0000256" key="1">
    <source>
        <dbReference type="SAM" id="SignalP"/>
    </source>
</evidence>